<keyword evidence="3" id="KW-1185">Reference proteome</keyword>
<dbReference type="EMBL" id="JALDYZ010000006">
    <property type="protein sequence ID" value="MDI7922950.1"/>
    <property type="molecule type" value="Genomic_DNA"/>
</dbReference>
<evidence type="ECO:0000313" key="2">
    <source>
        <dbReference type="EMBL" id="MDI7922950.1"/>
    </source>
</evidence>
<dbReference type="Proteomes" id="UP001161580">
    <property type="component" value="Unassembled WGS sequence"/>
</dbReference>
<accession>A0AAE3QFA0</accession>
<comment type="caution">
    <text evidence="2">The sequence shown here is derived from an EMBL/GenBank/DDBJ whole genome shotgun (WGS) entry which is preliminary data.</text>
</comment>
<evidence type="ECO:0000259" key="1">
    <source>
        <dbReference type="Pfam" id="PF06568"/>
    </source>
</evidence>
<reference evidence="2" key="1">
    <citation type="submission" date="2022-03" db="EMBL/GenBank/DDBJ databases">
        <title>Fererhizobium litorale gen. nov., sp. nov., isolated from sandy sediments of the Sea of Japan seashore.</title>
        <authorList>
            <person name="Romanenko L."/>
            <person name="Kurilenko V."/>
            <person name="Otstavnykh N."/>
            <person name="Svetashev V."/>
            <person name="Tekutyeva L."/>
            <person name="Isaeva M."/>
            <person name="Mikhailov V."/>
        </authorList>
    </citation>
    <scope>NUCLEOTIDE SEQUENCE</scope>
    <source>
        <strain evidence="2">KMM 9576</strain>
    </source>
</reference>
<protein>
    <submittedName>
        <fullName evidence="2">DUF1127 domain-containing protein</fullName>
    </submittedName>
</protein>
<name>A0AAE3QFA0_9HYPH</name>
<dbReference type="AlphaFoldDB" id="A0AAE3QFA0"/>
<proteinExistence type="predicted"/>
<organism evidence="2 3">
    <name type="scientific">Ferirhizobium litorale</name>
    <dbReference type="NCBI Taxonomy" id="2927786"/>
    <lineage>
        <taxon>Bacteria</taxon>
        <taxon>Pseudomonadati</taxon>
        <taxon>Pseudomonadota</taxon>
        <taxon>Alphaproteobacteria</taxon>
        <taxon>Hyphomicrobiales</taxon>
        <taxon>Rhizobiaceae</taxon>
        <taxon>Ferirhizobium</taxon>
    </lineage>
</organism>
<dbReference type="Pfam" id="PF06568">
    <property type="entry name" value="YjiS-like"/>
    <property type="match status" value="1"/>
</dbReference>
<dbReference type="InterPro" id="IPR009506">
    <property type="entry name" value="YjiS-like"/>
</dbReference>
<gene>
    <name evidence="2" type="ORF">MRS75_12755</name>
</gene>
<sequence>MRKMDGYIDTIDTMYPDGYARETFFRDAGDMVDPPPGQADGYRGVLGRLWAAFCLWQEKRSSRLLLRDLTDEQLRDIGVTRSEAEDEVRKSFFWD</sequence>
<evidence type="ECO:0000313" key="3">
    <source>
        <dbReference type="Proteomes" id="UP001161580"/>
    </source>
</evidence>
<feature type="domain" description="YjiS-like" evidence="1">
    <location>
        <begin position="49"/>
        <end position="85"/>
    </location>
</feature>